<evidence type="ECO:0000313" key="1">
    <source>
        <dbReference type="EMBL" id="RFS18794.1"/>
    </source>
</evidence>
<organism evidence="1 2">
    <name type="scientific">Chitinophaga silvatica</name>
    <dbReference type="NCBI Taxonomy" id="2282649"/>
    <lineage>
        <taxon>Bacteria</taxon>
        <taxon>Pseudomonadati</taxon>
        <taxon>Bacteroidota</taxon>
        <taxon>Chitinophagia</taxon>
        <taxon>Chitinophagales</taxon>
        <taxon>Chitinophagaceae</taxon>
        <taxon>Chitinophaga</taxon>
    </lineage>
</organism>
<accession>A0A3E1Y2A3</accession>
<dbReference type="RefSeq" id="WP_116978881.1">
    <property type="nucleotide sequence ID" value="NZ_QPMM01000019.1"/>
</dbReference>
<keyword evidence="2" id="KW-1185">Reference proteome</keyword>
<dbReference type="EMBL" id="QPMM01000019">
    <property type="protein sequence ID" value="RFS18794.1"/>
    <property type="molecule type" value="Genomic_DNA"/>
</dbReference>
<dbReference type="AlphaFoldDB" id="A0A3E1Y2A3"/>
<dbReference type="OrthoDB" id="1075795at2"/>
<protein>
    <submittedName>
        <fullName evidence="1">Uncharacterized protein</fullName>
    </submittedName>
</protein>
<name>A0A3E1Y2A3_9BACT</name>
<evidence type="ECO:0000313" key="2">
    <source>
        <dbReference type="Proteomes" id="UP000260644"/>
    </source>
</evidence>
<reference evidence="1 2" key="1">
    <citation type="submission" date="2018-07" db="EMBL/GenBank/DDBJ databases">
        <title>Chitinophaga K2CV101002-2 sp. nov., isolated from a monsoon evergreen broad-leaved forest soil.</title>
        <authorList>
            <person name="Lv Y."/>
        </authorList>
    </citation>
    <scope>NUCLEOTIDE SEQUENCE [LARGE SCALE GENOMIC DNA]</scope>
    <source>
        <strain evidence="1 2">GDMCC 1.1288</strain>
    </source>
</reference>
<proteinExistence type="predicted"/>
<gene>
    <name evidence="1" type="ORF">DVR12_26715</name>
</gene>
<comment type="caution">
    <text evidence="1">The sequence shown here is derived from an EMBL/GenBank/DDBJ whole genome shotgun (WGS) entry which is preliminary data.</text>
</comment>
<dbReference type="Proteomes" id="UP000260644">
    <property type="component" value="Unassembled WGS sequence"/>
</dbReference>
<sequence length="135" mass="15748">MFRGILLLYLLVLNIVADGQEINIFDHIDNKNISYEIKWIGSKFKNGTWIGPSFLVRVDKQKGDSILIARMTPEAWITALNNPNTDWAANLLLYELNKKSAIVFIRSDQEQWQKKLKDSDLNYWEHKLLISNNKL</sequence>